<gene>
    <name evidence="1" type="ORF">SAMN05421811_101739</name>
</gene>
<dbReference type="AlphaFoldDB" id="A0A1I0ABQ9"/>
<sequence>MPDRCSLIEPLVDLELASPLTLLMEEERYGDRQAEEALFLSFTTDLGFFETVALGVAQMTGARVSLVGDAAMSTIDPRAVRRAGRAYLPGQAVCGGAFHPKLMALVGPQRATVAIGSGNATLAGWQANAELWTVLRADQHHVPDLFGELALWLSGLPDRVRFSKGVPEALRRVAAGLAALHERAEAVHPRLRLVSSSERPIMDQLPTGPVDELAVCAPFHDPGAVTLRRLVEHMRPRRLIVSFQPGFTELDGQALADLVTELDADVRLDDEPRYRHGKLIEWVVEGRRYALTGSPNLSAAALSTSLENGGNCELGLIAPIRASLIPEGATVPTVDLRPLKFSIRPRAERKGPLLLGATRVQQGLHVMFARKLRTGGYLELSAAAAPPETWERVGEVPADVADVLLTQAADGGSRLRLVTTVDGQASLSNIVFVVDPLHSQKRYGLSGTPAPTTRPGELFADEQLANKFLADLSALAATLTRPPASAGALSATVPAETARAGVVADRSGGWAAYLDECAGRLGTPLLRFALGLSALPAEQEAAYEELLPVSWDEQFADDAEPGLDDDGLDDDLETVADPPAAVTPPPDLRAAGAAVRRRYQRWADRLTRIAPTLGLPEKMLVTRLLLWTAAAGAWDRDDQAWLGLLADAVRELDADTPPAEVEPQVGSLAAVGLAVLRAHAPRHVSTATTVAFNRSAAVVDHLLPAAELEYVEQYCELLREAFGPALSPEAVLKLAAEIVQADPHEEAVRTLAEQGRDVHRHGGRLLHVTGTFGNARLVALQAVAAAQAAGLVGAWATSSDGSWALVVWRRPDLFTVESGPRILWRHYRLTGLRDPRSLAAQRSFDGAPTVSHGPLRGPFPEALAVLADLGLPPDPRPPLDCAHVSG</sequence>
<proteinExistence type="predicted"/>
<dbReference type="Gene3D" id="3.30.870.10">
    <property type="entry name" value="Endonuclease Chain A"/>
    <property type="match status" value="1"/>
</dbReference>
<reference evidence="1 2" key="1">
    <citation type="submission" date="2016-10" db="EMBL/GenBank/DDBJ databases">
        <authorList>
            <person name="de Groot N.N."/>
        </authorList>
    </citation>
    <scope>NUCLEOTIDE SEQUENCE [LARGE SCALE GENOMIC DNA]</scope>
    <source>
        <strain evidence="1 2">CGMCC 4.5598</strain>
    </source>
</reference>
<evidence type="ECO:0000313" key="1">
    <source>
        <dbReference type="EMBL" id="SES91632.1"/>
    </source>
</evidence>
<protein>
    <recommendedName>
        <fullName evidence="3">PLD-like domain-containing protein</fullName>
    </recommendedName>
</protein>
<evidence type="ECO:0000313" key="2">
    <source>
        <dbReference type="Proteomes" id="UP000199361"/>
    </source>
</evidence>
<name>A0A1I0ABQ9_9ACTN</name>
<keyword evidence="2" id="KW-1185">Reference proteome</keyword>
<dbReference type="Proteomes" id="UP000199361">
    <property type="component" value="Unassembled WGS sequence"/>
</dbReference>
<evidence type="ECO:0008006" key="3">
    <source>
        <dbReference type="Google" id="ProtNLM"/>
    </source>
</evidence>
<accession>A0A1I0ABQ9</accession>
<dbReference type="EMBL" id="FOHX01000001">
    <property type="protein sequence ID" value="SES91632.1"/>
    <property type="molecule type" value="Genomic_DNA"/>
</dbReference>
<dbReference type="STRING" id="568860.SAMN05421811_101739"/>
<organism evidence="1 2">
    <name type="scientific">Nonomuraea wenchangensis</name>
    <dbReference type="NCBI Taxonomy" id="568860"/>
    <lineage>
        <taxon>Bacteria</taxon>
        <taxon>Bacillati</taxon>
        <taxon>Actinomycetota</taxon>
        <taxon>Actinomycetes</taxon>
        <taxon>Streptosporangiales</taxon>
        <taxon>Streptosporangiaceae</taxon>
        <taxon>Nonomuraea</taxon>
    </lineage>
</organism>